<comment type="caution">
    <text evidence="2">The sequence shown here is derived from an EMBL/GenBank/DDBJ whole genome shotgun (WGS) entry which is preliminary data.</text>
</comment>
<name>A0A091BYE3_9ENTE</name>
<dbReference type="RefSeq" id="WP_028790850.1">
    <property type="nucleotide sequence ID" value="NZ_JPVU01000193.1"/>
</dbReference>
<feature type="domain" description="YdhG-like" evidence="1">
    <location>
        <begin position="17"/>
        <end position="110"/>
    </location>
</feature>
<proteinExistence type="predicted"/>
<evidence type="ECO:0000313" key="2">
    <source>
        <dbReference type="EMBL" id="KFN90641.1"/>
    </source>
</evidence>
<protein>
    <recommendedName>
        <fullName evidence="1">YdhG-like domain-containing protein</fullName>
    </recommendedName>
</protein>
<dbReference type="AlphaFoldDB" id="A0A091BYE3"/>
<reference evidence="2 3" key="1">
    <citation type="submission" date="2014-08" db="EMBL/GenBank/DDBJ databases">
        <title>Genome sequence of Tetragenococcus muriaticus.</title>
        <authorList>
            <person name="Chuea-nongthon C."/>
            <person name="Rodtong S."/>
            <person name="Yongsawatdigul J."/>
            <person name="Steele J.L."/>
            <person name="Liu X.-y."/>
            <person name="Speers J."/>
            <person name="Glasner J.D."/>
            <person name="Neeno-Eckwall E.C."/>
        </authorList>
    </citation>
    <scope>NUCLEOTIDE SEQUENCE [LARGE SCALE GENOMIC DNA]</scope>
    <source>
        <strain evidence="2 3">PMC-11-5</strain>
    </source>
</reference>
<dbReference type="PATRIC" id="fig|1302649.3.peg.1817"/>
<gene>
    <name evidence="2" type="ORF">TMUPMC115_1817</name>
</gene>
<accession>A0A091BYE3</accession>
<dbReference type="InterPro" id="IPR014922">
    <property type="entry name" value="YdhG-like"/>
</dbReference>
<dbReference type="SUPFAM" id="SSF159888">
    <property type="entry name" value="YdhG-like"/>
    <property type="match status" value="1"/>
</dbReference>
<evidence type="ECO:0000313" key="3">
    <source>
        <dbReference type="Proteomes" id="UP000029380"/>
    </source>
</evidence>
<dbReference type="Pfam" id="PF08818">
    <property type="entry name" value="DUF1801"/>
    <property type="match status" value="1"/>
</dbReference>
<dbReference type="Proteomes" id="UP000029380">
    <property type="component" value="Unassembled WGS sequence"/>
</dbReference>
<evidence type="ECO:0000259" key="1">
    <source>
        <dbReference type="Pfam" id="PF08818"/>
    </source>
</evidence>
<dbReference type="OrthoDB" id="384795at2"/>
<dbReference type="Gene3D" id="3.90.1150.200">
    <property type="match status" value="1"/>
</dbReference>
<organism evidence="2 3">
    <name type="scientific">Tetragenococcus muriaticus PMC-11-5</name>
    <dbReference type="NCBI Taxonomy" id="1302649"/>
    <lineage>
        <taxon>Bacteria</taxon>
        <taxon>Bacillati</taxon>
        <taxon>Bacillota</taxon>
        <taxon>Bacilli</taxon>
        <taxon>Lactobacillales</taxon>
        <taxon>Enterococcaceae</taxon>
        <taxon>Tetragenococcus</taxon>
    </lineage>
</organism>
<dbReference type="EMBL" id="JPVU01000193">
    <property type="protein sequence ID" value="KFN90641.1"/>
    <property type="molecule type" value="Genomic_DNA"/>
</dbReference>
<sequence length="126" mass="15149">MQDLKEYIATIENDANKEKFSELIRTIQTEFPQLQLIFKWNQPIFSYKGTFIISFNKTKKHIAVSPEVAGMKKFFKKIEDCGYEQRKSTFTIKWEEPVNYSLLYEIIRFNLDEKKDYPTFWRKAKG</sequence>